<feature type="transmembrane region" description="Helical" evidence="1">
    <location>
        <begin position="163"/>
        <end position="181"/>
    </location>
</feature>
<feature type="transmembrane region" description="Helical" evidence="1">
    <location>
        <begin position="120"/>
        <end position="143"/>
    </location>
</feature>
<gene>
    <name evidence="2" type="ORF">J5O05_05140</name>
</gene>
<evidence type="ECO:0000313" key="3">
    <source>
        <dbReference type="Proteomes" id="UP000664904"/>
    </source>
</evidence>
<name>A0A975HLN2_9GAMM</name>
<organism evidence="2 3">
    <name type="scientific">Pseudoalteromonas xiamenensis</name>
    <dbReference type="NCBI Taxonomy" id="882626"/>
    <lineage>
        <taxon>Bacteria</taxon>
        <taxon>Pseudomonadati</taxon>
        <taxon>Pseudomonadota</taxon>
        <taxon>Gammaproteobacteria</taxon>
        <taxon>Alteromonadales</taxon>
        <taxon>Pseudoalteromonadaceae</taxon>
        <taxon>Pseudoalteromonas</taxon>
    </lineage>
</organism>
<dbReference type="AlphaFoldDB" id="A0A975HLN2"/>
<feature type="transmembrane region" description="Helical" evidence="1">
    <location>
        <begin position="41"/>
        <end position="60"/>
    </location>
</feature>
<dbReference type="RefSeq" id="WP_208843885.1">
    <property type="nucleotide sequence ID" value="NZ_CP072133.1"/>
</dbReference>
<reference evidence="2" key="1">
    <citation type="submission" date="2021-03" db="EMBL/GenBank/DDBJ databases">
        <title>Complete Genome of Pseudoalteromonas xiamenensis STKMTI.2, a new potential marine bacterium producing anti-Vibrio compounds.</title>
        <authorList>
            <person name="Handayani D.P."/>
            <person name="Isnansetyo A."/>
            <person name="Istiqomah I."/>
            <person name="Jumina J."/>
        </authorList>
    </citation>
    <scope>NUCLEOTIDE SEQUENCE</scope>
    <source>
        <strain evidence="2">STKMTI.2</strain>
    </source>
</reference>
<feature type="transmembrane region" description="Helical" evidence="1">
    <location>
        <begin position="66"/>
        <end position="84"/>
    </location>
</feature>
<keyword evidence="1" id="KW-1133">Transmembrane helix</keyword>
<dbReference type="KEGG" id="pxi:J5O05_05140"/>
<proteinExistence type="predicted"/>
<dbReference type="Proteomes" id="UP000664904">
    <property type="component" value="Chromosome"/>
</dbReference>
<keyword evidence="1" id="KW-0472">Membrane</keyword>
<evidence type="ECO:0000256" key="1">
    <source>
        <dbReference type="SAM" id="Phobius"/>
    </source>
</evidence>
<sequence length="214" mass="24254">MSKSIEAMWKQGFVNEGELSAPKVNDLYNQKSQNIVDKLQAMFALNIKAIIIGCAVMFVVMTMIGAPLLGGYICLLVSPLIYIAKRELNKSYDLSKGQSSLDYLQNFDLWLKSSIAAYGAYYRVAYPLLYLGMVTQAIVSQAGHKVLALCLTQLPTDYVLFDVPYYLWLVILLVFVVVVRYSEAIYRFDLNVVYGRQFKKLEELIADMRELKGV</sequence>
<protein>
    <submittedName>
        <fullName evidence="2">Uncharacterized protein</fullName>
    </submittedName>
</protein>
<dbReference type="EMBL" id="CP072133">
    <property type="protein sequence ID" value="QTH72263.1"/>
    <property type="molecule type" value="Genomic_DNA"/>
</dbReference>
<accession>A0A975HLN2</accession>
<keyword evidence="1" id="KW-0812">Transmembrane</keyword>
<keyword evidence="3" id="KW-1185">Reference proteome</keyword>
<evidence type="ECO:0000313" key="2">
    <source>
        <dbReference type="EMBL" id="QTH72263.1"/>
    </source>
</evidence>